<dbReference type="PROSITE" id="PS50178">
    <property type="entry name" value="ZF_FYVE"/>
    <property type="match status" value="1"/>
</dbReference>
<evidence type="ECO:0000256" key="5">
    <source>
        <dbReference type="SAM" id="MobiDB-lite"/>
    </source>
</evidence>
<dbReference type="InterPro" id="IPR017455">
    <property type="entry name" value="Znf_FYVE-rel"/>
</dbReference>
<gene>
    <name evidence="7" type="ORF">V1264_010710</name>
</gene>
<accession>A0AAN9AQQ1</accession>
<reference evidence="7 8" key="1">
    <citation type="submission" date="2024-02" db="EMBL/GenBank/DDBJ databases">
        <title>Chromosome-scale genome assembly of the rough periwinkle Littorina saxatilis.</title>
        <authorList>
            <person name="De Jode A."/>
            <person name="Faria R."/>
            <person name="Formenti G."/>
            <person name="Sims Y."/>
            <person name="Smith T.P."/>
            <person name="Tracey A."/>
            <person name="Wood J.M.D."/>
            <person name="Zagrodzka Z.B."/>
            <person name="Johannesson K."/>
            <person name="Butlin R.K."/>
            <person name="Leder E.H."/>
        </authorList>
    </citation>
    <scope>NUCLEOTIDE SEQUENCE [LARGE SCALE GENOMIC DNA]</scope>
    <source>
        <strain evidence="7">Snail1</strain>
        <tissue evidence="7">Muscle</tissue>
    </source>
</reference>
<keyword evidence="3" id="KW-0862">Zinc</keyword>
<keyword evidence="8" id="KW-1185">Reference proteome</keyword>
<dbReference type="InterPro" id="IPR013083">
    <property type="entry name" value="Znf_RING/FYVE/PHD"/>
</dbReference>
<evidence type="ECO:0000313" key="7">
    <source>
        <dbReference type="EMBL" id="KAK7090984.1"/>
    </source>
</evidence>
<keyword evidence="1" id="KW-0479">Metal-binding</keyword>
<dbReference type="EMBL" id="JBAMIC010000024">
    <property type="protein sequence ID" value="KAK7090984.1"/>
    <property type="molecule type" value="Genomic_DNA"/>
</dbReference>
<dbReference type="Pfam" id="PF01363">
    <property type="entry name" value="FYVE"/>
    <property type="match status" value="1"/>
</dbReference>
<evidence type="ECO:0000313" key="8">
    <source>
        <dbReference type="Proteomes" id="UP001374579"/>
    </source>
</evidence>
<dbReference type="PANTHER" id="PTHR23164">
    <property type="entry name" value="EARLY ENDOSOME ANTIGEN 1"/>
    <property type="match status" value="1"/>
</dbReference>
<dbReference type="PANTHER" id="PTHR23164:SF30">
    <property type="entry name" value="EARLY ENDOSOME ANTIGEN 1"/>
    <property type="match status" value="1"/>
</dbReference>
<dbReference type="Gene3D" id="3.30.40.10">
    <property type="entry name" value="Zinc/RING finger domain, C3HC4 (zinc finger)"/>
    <property type="match status" value="2"/>
</dbReference>
<dbReference type="GO" id="GO:0008270">
    <property type="term" value="F:zinc ion binding"/>
    <property type="evidence" value="ECO:0007669"/>
    <property type="project" value="UniProtKB-KW"/>
</dbReference>
<keyword evidence="2 4" id="KW-0863">Zinc-finger</keyword>
<evidence type="ECO:0000256" key="4">
    <source>
        <dbReference type="PROSITE-ProRule" id="PRU00091"/>
    </source>
</evidence>
<organism evidence="7 8">
    <name type="scientific">Littorina saxatilis</name>
    <dbReference type="NCBI Taxonomy" id="31220"/>
    <lineage>
        <taxon>Eukaryota</taxon>
        <taxon>Metazoa</taxon>
        <taxon>Spiralia</taxon>
        <taxon>Lophotrochozoa</taxon>
        <taxon>Mollusca</taxon>
        <taxon>Gastropoda</taxon>
        <taxon>Caenogastropoda</taxon>
        <taxon>Littorinimorpha</taxon>
        <taxon>Littorinoidea</taxon>
        <taxon>Littorinidae</taxon>
        <taxon>Littorina</taxon>
    </lineage>
</organism>
<proteinExistence type="predicted"/>
<evidence type="ECO:0000256" key="1">
    <source>
        <dbReference type="ARBA" id="ARBA00022723"/>
    </source>
</evidence>
<dbReference type="InterPro" id="IPR011011">
    <property type="entry name" value="Znf_FYVE_PHD"/>
</dbReference>
<feature type="compositionally biased region" description="Pro residues" evidence="5">
    <location>
        <begin position="83"/>
        <end position="93"/>
    </location>
</feature>
<sequence length="598" mass="66438">MAPTEVTKLSIAHGGGACATPAYRTTSADTGNKRLSFGSITVGLWELAVNSAIRLASARRKGSGDAAEGGSTASTLPHQKALPPLPAVPPVGPGGPRRPRTKSLTRSQSLKSKAPTPSNIHRVTAERGGLSRSHSMADLFSSMVAARLKPVALFTRSTHCQECNQRFSLIFRRHHCRMCERSVCAYCSTYQRMPSDMEEQNEPDTDHSTHTTDDESWTNEGGGRGEEGRGGGMRGELSEEDESLRYRAAPSTERSSSQPTVLHRVCRKCAGELEGRESVINRSWTHEFCSLRQFFKQGRHTGVVTDNIHLLPPKIPRLPPVCERVARTFLEECKKHAARNKSLFRTTSESFNAGLQYALKPPGQKLCKACSKVLRFSVERKTCALCDEVFCRNCSSRDLALTMPDDLHPGDTGHEMTQVNVMVLSKEEAEELDKSNNNNGAAGNPNVAMQRYRVCDGCREHVSHVMQVMAFNDTLTQIQAELFDLQEQITAVLDEQDIPSPGIGLSRWPSVRSVTSYTNAEDEVIGEAVNERVASKLLERFFRVYLNLESLKPVNVTQKLLYKHVKQAMSSFYMSRRSQSSKRFSRRDTIAIFPNFPM</sequence>
<dbReference type="SMART" id="SM00064">
    <property type="entry name" value="FYVE"/>
    <property type="match status" value="1"/>
</dbReference>
<feature type="domain" description="FYVE-type" evidence="6">
    <location>
        <begin position="154"/>
        <end position="188"/>
    </location>
</feature>
<feature type="compositionally biased region" description="Polar residues" evidence="5">
    <location>
        <begin position="104"/>
        <end position="121"/>
    </location>
</feature>
<dbReference type="AlphaFoldDB" id="A0AAN9AQQ1"/>
<evidence type="ECO:0000256" key="2">
    <source>
        <dbReference type="ARBA" id="ARBA00022771"/>
    </source>
</evidence>
<dbReference type="Proteomes" id="UP001374579">
    <property type="component" value="Unassembled WGS sequence"/>
</dbReference>
<comment type="caution">
    <text evidence="7">The sequence shown here is derived from an EMBL/GenBank/DDBJ whole genome shotgun (WGS) entry which is preliminary data.</text>
</comment>
<dbReference type="InterPro" id="IPR000306">
    <property type="entry name" value="Znf_FYVE"/>
</dbReference>
<dbReference type="SUPFAM" id="SSF57903">
    <property type="entry name" value="FYVE/PHD zinc finger"/>
    <property type="match status" value="2"/>
</dbReference>
<feature type="region of interest" description="Disordered" evidence="5">
    <location>
        <begin position="196"/>
        <end position="259"/>
    </location>
</feature>
<name>A0AAN9AQQ1_9CAEN</name>
<evidence type="ECO:0000259" key="6">
    <source>
        <dbReference type="PROSITE" id="PS50178"/>
    </source>
</evidence>
<evidence type="ECO:0000256" key="3">
    <source>
        <dbReference type="ARBA" id="ARBA00022833"/>
    </source>
</evidence>
<feature type="compositionally biased region" description="Basic and acidic residues" evidence="5">
    <location>
        <begin position="204"/>
        <end position="213"/>
    </location>
</feature>
<feature type="region of interest" description="Disordered" evidence="5">
    <location>
        <begin position="60"/>
        <end position="131"/>
    </location>
</feature>
<protein>
    <recommendedName>
        <fullName evidence="6">FYVE-type domain-containing protein</fullName>
    </recommendedName>
</protein>